<sequence length="286" mass="31820">MAPEVYKPRLVYNFFANNFAPISDCYELTLTNTQNILIEPFTPTIVPIGIKIIKCPKNLGCFLYGHSNKAVCCHLGVIDPGYTGELKLIIWSTTASAITILAKELQVSIVPFNYITPNLSSQNLLSHPHYLNDVGYDLHLPEDITIFPMSSKRIYIFKHPPHVSKLYTAVVLGRSGLAINGTIVTATKWTSNFLEIKLTNYSNSLVYYAKGTKICQITFIHNKHLLSPNTHTTKSCTIGTSVFSGSKICFVEDKNVNQNENYSCVPTQKIECQQVRGDSGFGSSDQ</sequence>
<dbReference type="Proteomes" id="UP000152314">
    <property type="component" value="Segment"/>
</dbReference>
<feature type="domain" description="dUTPase-like" evidence="5">
    <location>
        <begin position="30"/>
        <end position="102"/>
    </location>
</feature>
<dbReference type="InterPro" id="IPR034745">
    <property type="entry name" value="HSV_DUT"/>
</dbReference>
<dbReference type="Pfam" id="PF00692">
    <property type="entry name" value="dUTPase"/>
    <property type="match status" value="2"/>
</dbReference>
<evidence type="ECO:0000256" key="2">
    <source>
        <dbReference type="ARBA" id="ARBA00022801"/>
    </source>
</evidence>
<protein>
    <submittedName>
        <fullName evidence="6">ORF54</fullName>
    </submittedName>
</protein>
<dbReference type="InterPro" id="IPR029054">
    <property type="entry name" value="dUTPase-like"/>
</dbReference>
<evidence type="ECO:0000313" key="7">
    <source>
        <dbReference type="Proteomes" id="UP000152314"/>
    </source>
</evidence>
<evidence type="ECO:0000256" key="3">
    <source>
        <dbReference type="ARBA" id="ARBA00022842"/>
    </source>
</evidence>
<dbReference type="Gene3D" id="2.70.40.10">
    <property type="match status" value="2"/>
</dbReference>
<keyword evidence="7" id="KW-1185">Reference proteome</keyword>
<keyword evidence="4" id="KW-0546">Nucleotide metabolism</keyword>
<keyword evidence="1" id="KW-0479">Metal-binding</keyword>
<evidence type="ECO:0000256" key="1">
    <source>
        <dbReference type="ARBA" id="ARBA00022723"/>
    </source>
</evidence>
<dbReference type="EMBL" id="KT595939">
    <property type="protein sequence ID" value="ALE14768.1"/>
    <property type="molecule type" value="Genomic_DNA"/>
</dbReference>
<dbReference type="GeneID" id="26100447"/>
<reference evidence="6 7" key="1">
    <citation type="journal article" date="2015" name="Genome Announc.">
        <title>First Complete Genome Sequence of Felis catus Gammaherpesvirus 1.</title>
        <authorList>
            <person name="Troyer R.M."/>
            <person name="Lee J.S."/>
            <person name="Vuyisich M."/>
            <person name="Chain P."/>
            <person name="Lo C.C."/>
            <person name="Kronmiller B."/>
            <person name="Bracha S."/>
            <person name="Avery A.C."/>
            <person name="VandeWoude S."/>
        </authorList>
    </citation>
    <scope>NUCLEOTIDE SEQUENCE [LARGE SCALE GENOMIC DNA]</scope>
    <source>
        <strain evidence="6">31286</strain>
    </source>
</reference>
<evidence type="ECO:0000256" key="4">
    <source>
        <dbReference type="ARBA" id="ARBA00023080"/>
    </source>
</evidence>
<feature type="domain" description="dUTPase-like" evidence="5">
    <location>
        <begin position="127"/>
        <end position="244"/>
    </location>
</feature>
<accession>A0A0M4M4I9</accession>
<dbReference type="GO" id="GO:0004170">
    <property type="term" value="F:dUTP diphosphatase activity"/>
    <property type="evidence" value="ECO:0007669"/>
    <property type="project" value="InterPro"/>
</dbReference>
<dbReference type="OrthoDB" id="13493at10239"/>
<keyword evidence="3" id="KW-0460">Magnesium</keyword>
<keyword evidence="2" id="KW-0378">Hydrolase</keyword>
<proteinExistence type="inferred from homology"/>
<dbReference type="HAMAP" id="MF_04031">
    <property type="entry name" value="HSV_DUT"/>
    <property type="match status" value="1"/>
</dbReference>
<dbReference type="SUPFAM" id="SSF51283">
    <property type="entry name" value="dUTPase-like"/>
    <property type="match status" value="2"/>
</dbReference>
<dbReference type="GO" id="GO:0046080">
    <property type="term" value="P:dUTP metabolic process"/>
    <property type="evidence" value="ECO:0007669"/>
    <property type="project" value="InterPro"/>
</dbReference>
<evidence type="ECO:0000313" key="6">
    <source>
        <dbReference type="EMBL" id="ALE14768.1"/>
    </source>
</evidence>
<dbReference type="GO" id="GO:0046872">
    <property type="term" value="F:metal ion binding"/>
    <property type="evidence" value="ECO:0007669"/>
    <property type="project" value="UniProtKB-KW"/>
</dbReference>
<dbReference type="RefSeq" id="YP_009173933.1">
    <property type="nucleotide sequence ID" value="NC_028099.1"/>
</dbReference>
<dbReference type="InterPro" id="IPR036157">
    <property type="entry name" value="dUTPase-like_sf"/>
</dbReference>
<evidence type="ECO:0000259" key="5">
    <source>
        <dbReference type="Pfam" id="PF00692"/>
    </source>
</evidence>
<name>A0A0M4M4I9_9GAMA</name>
<dbReference type="KEGG" id="vg:26100447"/>
<organism evidence="6 7">
    <name type="scientific">Felid gammaherpesvirus 1</name>
    <dbReference type="NCBI Taxonomy" id="2560468"/>
    <lineage>
        <taxon>Viruses</taxon>
        <taxon>Duplodnaviria</taxon>
        <taxon>Heunggongvirae</taxon>
        <taxon>Peploviricota</taxon>
        <taxon>Herviviricetes</taxon>
        <taxon>Herpesvirales</taxon>
        <taxon>Orthoherpesviridae</taxon>
        <taxon>Gammaherpesvirinae</taxon>
        <taxon>Percavirus</taxon>
        <taxon>Percavirus felidgamma1</taxon>
    </lineage>
</organism>